<dbReference type="Proteomes" id="UP000612899">
    <property type="component" value="Unassembled WGS sequence"/>
</dbReference>
<keyword evidence="6" id="KW-1185">Reference proteome</keyword>
<comment type="caution">
    <text evidence="5">The sequence shown here is derived from an EMBL/GenBank/DDBJ whole genome shotgun (WGS) entry which is preliminary data.</text>
</comment>
<feature type="active site" evidence="1">
    <location>
        <position position="302"/>
    </location>
</feature>
<feature type="domain" description="Lon proteolytic" evidence="4">
    <location>
        <begin position="253"/>
        <end position="350"/>
    </location>
</feature>
<evidence type="ECO:0000256" key="2">
    <source>
        <dbReference type="SAM" id="MobiDB-lite"/>
    </source>
</evidence>
<dbReference type="InterPro" id="IPR008269">
    <property type="entry name" value="Lon_proteolytic"/>
</dbReference>
<dbReference type="InterPro" id="IPR027065">
    <property type="entry name" value="Lon_Prtase"/>
</dbReference>
<accession>A0A8J3QDL9</accession>
<dbReference type="GO" id="GO:0004252">
    <property type="term" value="F:serine-type endopeptidase activity"/>
    <property type="evidence" value="ECO:0007669"/>
    <property type="project" value="UniProtKB-UniRule"/>
</dbReference>
<dbReference type="Pfam" id="PF13180">
    <property type="entry name" value="PDZ_2"/>
    <property type="match status" value="1"/>
</dbReference>
<comment type="catalytic activity">
    <reaction evidence="1">
        <text>Hydrolysis of proteins in presence of ATP.</text>
        <dbReference type="EC" id="3.4.21.53"/>
    </reaction>
</comment>
<dbReference type="GO" id="GO:0004176">
    <property type="term" value="F:ATP-dependent peptidase activity"/>
    <property type="evidence" value="ECO:0007669"/>
    <property type="project" value="UniProtKB-UniRule"/>
</dbReference>
<dbReference type="PANTHER" id="PTHR10046">
    <property type="entry name" value="ATP DEPENDENT LON PROTEASE FAMILY MEMBER"/>
    <property type="match status" value="1"/>
</dbReference>
<feature type="region of interest" description="Disordered" evidence="2">
    <location>
        <begin position="36"/>
        <end position="65"/>
    </location>
</feature>
<dbReference type="EMBL" id="BONY01000044">
    <property type="protein sequence ID" value="GIH08102.1"/>
    <property type="molecule type" value="Genomic_DNA"/>
</dbReference>
<reference evidence="5" key="1">
    <citation type="submission" date="2021-01" db="EMBL/GenBank/DDBJ databases">
        <title>Whole genome shotgun sequence of Rhizocola hellebori NBRC 109834.</title>
        <authorList>
            <person name="Komaki H."/>
            <person name="Tamura T."/>
        </authorList>
    </citation>
    <scope>NUCLEOTIDE SEQUENCE</scope>
    <source>
        <strain evidence="5">NBRC 109834</strain>
    </source>
</reference>
<dbReference type="Gene3D" id="2.30.42.10">
    <property type="match status" value="1"/>
</dbReference>
<keyword evidence="1" id="KW-0378">Hydrolase</keyword>
<dbReference type="Pfam" id="PF05362">
    <property type="entry name" value="Lon_C"/>
    <property type="match status" value="1"/>
</dbReference>
<feature type="domain" description="PDZ" evidence="3">
    <location>
        <begin position="133"/>
        <end position="211"/>
    </location>
</feature>
<gene>
    <name evidence="5" type="ORF">Rhe02_61690</name>
</gene>
<evidence type="ECO:0000259" key="3">
    <source>
        <dbReference type="PROSITE" id="PS50106"/>
    </source>
</evidence>
<evidence type="ECO:0000313" key="5">
    <source>
        <dbReference type="EMBL" id="GIH08102.1"/>
    </source>
</evidence>
<organism evidence="5 6">
    <name type="scientific">Rhizocola hellebori</name>
    <dbReference type="NCBI Taxonomy" id="1392758"/>
    <lineage>
        <taxon>Bacteria</taxon>
        <taxon>Bacillati</taxon>
        <taxon>Actinomycetota</taxon>
        <taxon>Actinomycetes</taxon>
        <taxon>Micromonosporales</taxon>
        <taxon>Micromonosporaceae</taxon>
        <taxon>Rhizocola</taxon>
    </lineage>
</organism>
<dbReference type="GO" id="GO:0030163">
    <property type="term" value="P:protein catabolic process"/>
    <property type="evidence" value="ECO:0007669"/>
    <property type="project" value="InterPro"/>
</dbReference>
<protein>
    <recommendedName>
        <fullName evidence="1">endopeptidase La</fullName>
        <ecNumber evidence="1">3.4.21.53</ecNumber>
    </recommendedName>
</protein>
<keyword evidence="1" id="KW-0645">Protease</keyword>
<name>A0A8J3QDL9_9ACTN</name>
<dbReference type="InterPro" id="IPR036034">
    <property type="entry name" value="PDZ_sf"/>
</dbReference>
<proteinExistence type="inferred from homology"/>
<dbReference type="EC" id="3.4.21.53" evidence="1"/>
<dbReference type="SUPFAM" id="SSF54211">
    <property type="entry name" value="Ribosomal protein S5 domain 2-like"/>
    <property type="match status" value="1"/>
</dbReference>
<evidence type="ECO:0000259" key="4">
    <source>
        <dbReference type="PROSITE" id="PS51786"/>
    </source>
</evidence>
<dbReference type="GO" id="GO:0005524">
    <property type="term" value="F:ATP binding"/>
    <property type="evidence" value="ECO:0007669"/>
    <property type="project" value="InterPro"/>
</dbReference>
<sequence>MLLGAALTVLLGFLIGRADVPYVALSPGPTVDTLGAVDRHGDACSNPAAPAPKPSGATPSPKAEPDCQQVIQITGIPTSTGKGQLRMVTVSVQSSMTLVDTIRGWISGSEAVIPRKLIYPEDKTEQQVEQENKQEFENSQSSAETAALTELGYPVKVTVTEVTPDGAAAGQLQSNDIINTVDGTPVTSTQKLLELIQAKPVGSTLKIGYTRGADEGTASITTKAGTDGTPRVGIGVKTIQPHPFELNIKLDKIGGPSAGMMFALGIIDKIKSEDLTNGFVVAGTGTIDDEGNVGPIGGVTQKLYGAKDAGATIFLTPATNCEEAKSNVPDGLRLVKVSTLDEALAALAALPNGGPLPSC</sequence>
<dbReference type="PROSITE" id="PS50106">
    <property type="entry name" value="PDZ"/>
    <property type="match status" value="1"/>
</dbReference>
<dbReference type="PROSITE" id="PS51786">
    <property type="entry name" value="LON_PROTEOLYTIC"/>
    <property type="match status" value="1"/>
</dbReference>
<dbReference type="InterPro" id="IPR020568">
    <property type="entry name" value="Ribosomal_Su5_D2-typ_SF"/>
</dbReference>
<dbReference type="AlphaFoldDB" id="A0A8J3QDL9"/>
<dbReference type="InterPro" id="IPR014721">
    <property type="entry name" value="Ribsml_uS5_D2-typ_fold_subgr"/>
</dbReference>
<dbReference type="GO" id="GO:0006508">
    <property type="term" value="P:proteolysis"/>
    <property type="evidence" value="ECO:0007669"/>
    <property type="project" value="UniProtKB-KW"/>
</dbReference>
<dbReference type="SUPFAM" id="SSF50156">
    <property type="entry name" value="PDZ domain-like"/>
    <property type="match status" value="1"/>
</dbReference>
<evidence type="ECO:0000313" key="6">
    <source>
        <dbReference type="Proteomes" id="UP000612899"/>
    </source>
</evidence>
<evidence type="ECO:0000256" key="1">
    <source>
        <dbReference type="PROSITE-ProRule" id="PRU01122"/>
    </source>
</evidence>
<dbReference type="InterPro" id="IPR001478">
    <property type="entry name" value="PDZ"/>
</dbReference>
<feature type="active site" evidence="1">
    <location>
        <position position="257"/>
    </location>
</feature>
<dbReference type="Gene3D" id="3.30.230.10">
    <property type="match status" value="1"/>
</dbReference>
<comment type="similarity">
    <text evidence="1">Belongs to the peptidase S16 family.</text>
</comment>
<keyword evidence="1" id="KW-0720">Serine protease</keyword>